<dbReference type="PANTHER" id="PTHR38011">
    <property type="entry name" value="DIHYDROFOLATE REDUCTASE FAMILY PROTEIN (AFU_ORTHOLOGUE AFUA_8G06820)"/>
    <property type="match status" value="1"/>
</dbReference>
<dbReference type="PANTHER" id="PTHR38011:SF11">
    <property type="entry name" value="2,5-DIAMINO-6-RIBOSYLAMINO-4(3H)-PYRIMIDINONE 5'-PHOSPHATE REDUCTASE"/>
    <property type="match status" value="1"/>
</dbReference>
<dbReference type="InterPro" id="IPR024072">
    <property type="entry name" value="DHFR-like_dom_sf"/>
</dbReference>
<organism evidence="2 3">
    <name type="scientific">Arthrobacter gyeryongensis</name>
    <dbReference type="NCBI Taxonomy" id="1650592"/>
    <lineage>
        <taxon>Bacteria</taxon>
        <taxon>Bacillati</taxon>
        <taxon>Actinomycetota</taxon>
        <taxon>Actinomycetes</taxon>
        <taxon>Micrococcales</taxon>
        <taxon>Micrococcaceae</taxon>
        <taxon>Arthrobacter</taxon>
    </lineage>
</organism>
<gene>
    <name evidence="2" type="ORF">GCM10023346_06340</name>
</gene>
<keyword evidence="3" id="KW-1185">Reference proteome</keyword>
<dbReference type="Pfam" id="PF01872">
    <property type="entry name" value="RibD_C"/>
    <property type="match status" value="1"/>
</dbReference>
<dbReference type="EMBL" id="BAABKK010000004">
    <property type="protein sequence ID" value="GAA5190110.1"/>
    <property type="molecule type" value="Genomic_DNA"/>
</dbReference>
<evidence type="ECO:0000313" key="2">
    <source>
        <dbReference type="EMBL" id="GAA5190110.1"/>
    </source>
</evidence>
<evidence type="ECO:0000259" key="1">
    <source>
        <dbReference type="Pfam" id="PF01872"/>
    </source>
</evidence>
<dbReference type="InterPro" id="IPR050765">
    <property type="entry name" value="Riboflavin_Biosynth_HTPR"/>
</dbReference>
<name>A0ABP9S3L9_9MICC</name>
<sequence>MRKIILMMSVSLDGFFETIDRDISWGLVDDELLGFLNGEFRGMGAFMFGRITYDVMADYWNTAAPDPDVSAPMFEFAGIWREMPKFVFSRARTQAGSNTTVIHDVVPEQIAELKAQPGGDIVLSGANLASALMRHGLVDEFRIRVNPVVLGRGRPLFEDPGVRMDLRLEGTHTFSNGVVLLRYSRSSA</sequence>
<protein>
    <submittedName>
        <fullName evidence="2">Dihydrofolate reductase family protein</fullName>
    </submittedName>
</protein>
<comment type="caution">
    <text evidence="2">The sequence shown here is derived from an EMBL/GenBank/DDBJ whole genome shotgun (WGS) entry which is preliminary data.</text>
</comment>
<dbReference type="RefSeq" id="WP_345447865.1">
    <property type="nucleotide sequence ID" value="NZ_BAABKK010000004.1"/>
</dbReference>
<dbReference type="Proteomes" id="UP001500200">
    <property type="component" value="Unassembled WGS sequence"/>
</dbReference>
<accession>A0ABP9S3L9</accession>
<proteinExistence type="predicted"/>
<reference evidence="3" key="1">
    <citation type="journal article" date="2019" name="Int. J. Syst. Evol. Microbiol.">
        <title>The Global Catalogue of Microorganisms (GCM) 10K type strain sequencing project: providing services to taxonomists for standard genome sequencing and annotation.</title>
        <authorList>
            <consortium name="The Broad Institute Genomics Platform"/>
            <consortium name="The Broad Institute Genome Sequencing Center for Infectious Disease"/>
            <person name="Wu L."/>
            <person name="Ma J."/>
        </authorList>
    </citation>
    <scope>NUCLEOTIDE SEQUENCE [LARGE SCALE GENOMIC DNA]</scope>
    <source>
        <strain evidence="3">JCM 18514</strain>
    </source>
</reference>
<dbReference type="Gene3D" id="3.40.430.10">
    <property type="entry name" value="Dihydrofolate Reductase, subunit A"/>
    <property type="match status" value="1"/>
</dbReference>
<dbReference type="InterPro" id="IPR002734">
    <property type="entry name" value="RibDG_C"/>
</dbReference>
<dbReference type="SUPFAM" id="SSF53597">
    <property type="entry name" value="Dihydrofolate reductase-like"/>
    <property type="match status" value="1"/>
</dbReference>
<evidence type="ECO:0000313" key="3">
    <source>
        <dbReference type="Proteomes" id="UP001500200"/>
    </source>
</evidence>
<feature type="domain" description="Bacterial bifunctional deaminase-reductase C-terminal" evidence="1">
    <location>
        <begin position="2"/>
        <end position="180"/>
    </location>
</feature>